<accession>A0A1Q8CQU3</accession>
<evidence type="ECO:0000313" key="2">
    <source>
        <dbReference type="Proteomes" id="UP000185596"/>
    </source>
</evidence>
<comment type="caution">
    <text evidence="1">The sequence shown here is derived from an EMBL/GenBank/DDBJ whole genome shotgun (WGS) entry which is preliminary data.</text>
</comment>
<protein>
    <submittedName>
        <fullName evidence="1">Uncharacterized protein</fullName>
    </submittedName>
</protein>
<keyword evidence="2" id="KW-1185">Reference proteome</keyword>
<name>A0A1Q8CQU3_9PSEU</name>
<dbReference type="AlphaFoldDB" id="A0A1Q8CQU3"/>
<dbReference type="OrthoDB" id="4569754at2"/>
<dbReference type="Proteomes" id="UP000185596">
    <property type="component" value="Unassembled WGS sequence"/>
</dbReference>
<sequence>MSAERDELMRLVQDMSEDQVRRVLAELRPSVRPAGERPWPPLFFAIAPGDGVSIASEADELPRGRR</sequence>
<dbReference type="EMBL" id="MSIE01000026">
    <property type="protein sequence ID" value="OLF16712.1"/>
    <property type="molecule type" value="Genomic_DNA"/>
</dbReference>
<gene>
    <name evidence="1" type="ORF">BU204_15360</name>
</gene>
<proteinExistence type="predicted"/>
<evidence type="ECO:0000313" key="1">
    <source>
        <dbReference type="EMBL" id="OLF16712.1"/>
    </source>
</evidence>
<dbReference type="RefSeq" id="WP_075126363.1">
    <property type="nucleotide sequence ID" value="NZ_MSIE01000026.1"/>
</dbReference>
<organism evidence="1 2">
    <name type="scientific">Actinophytocola xanthii</name>
    <dbReference type="NCBI Taxonomy" id="1912961"/>
    <lineage>
        <taxon>Bacteria</taxon>
        <taxon>Bacillati</taxon>
        <taxon>Actinomycetota</taxon>
        <taxon>Actinomycetes</taxon>
        <taxon>Pseudonocardiales</taxon>
        <taxon>Pseudonocardiaceae</taxon>
    </lineage>
</organism>
<reference evidence="1 2" key="1">
    <citation type="submission" date="2016-12" db="EMBL/GenBank/DDBJ databases">
        <title>The draft genome sequence of Actinophytocola sp. 11-183.</title>
        <authorList>
            <person name="Wang W."/>
            <person name="Yuan L."/>
        </authorList>
    </citation>
    <scope>NUCLEOTIDE SEQUENCE [LARGE SCALE GENOMIC DNA]</scope>
    <source>
        <strain evidence="1 2">11-183</strain>
    </source>
</reference>